<reference evidence="2" key="1">
    <citation type="submission" date="2009-10" db="EMBL/GenBank/DDBJ databases">
        <title>Diversity of trophic interactions inside an arsenic-rich microbial ecosystem.</title>
        <authorList>
            <person name="Bertin P.N."/>
            <person name="Heinrich-Salmeron A."/>
            <person name="Pelletier E."/>
            <person name="Goulhen-Chollet F."/>
            <person name="Arsene-Ploetze F."/>
            <person name="Gallien S."/>
            <person name="Calteau A."/>
            <person name="Vallenet D."/>
            <person name="Casiot C."/>
            <person name="Chane-Woon-Ming B."/>
            <person name="Giloteaux L."/>
            <person name="Barakat M."/>
            <person name="Bonnefoy V."/>
            <person name="Bruneel O."/>
            <person name="Chandler M."/>
            <person name="Cleiss J."/>
            <person name="Duran R."/>
            <person name="Elbaz-Poulichet F."/>
            <person name="Fonknechten N."/>
            <person name="Lauga B."/>
            <person name="Mornico D."/>
            <person name="Ortet P."/>
            <person name="Schaeffer C."/>
            <person name="Siguier P."/>
            <person name="Alexander Thil Smith A."/>
            <person name="Van Dorsselaer A."/>
            <person name="Weissenbach J."/>
            <person name="Medigue C."/>
            <person name="Le Paslier D."/>
        </authorList>
    </citation>
    <scope>NUCLEOTIDE SEQUENCE</scope>
</reference>
<dbReference type="AlphaFoldDB" id="E6QLY1"/>
<name>E6QLY1_9ZZZZ</name>
<accession>E6QLY1</accession>
<feature type="compositionally biased region" description="Basic and acidic residues" evidence="1">
    <location>
        <begin position="422"/>
        <end position="431"/>
    </location>
</feature>
<gene>
    <name evidence="2" type="ORF">CARN6_1702</name>
</gene>
<proteinExistence type="predicted"/>
<dbReference type="EMBL" id="CABQ01000198">
    <property type="protein sequence ID" value="CBI08252.1"/>
    <property type="molecule type" value="Genomic_DNA"/>
</dbReference>
<feature type="region of interest" description="Disordered" evidence="1">
    <location>
        <begin position="1"/>
        <end position="23"/>
    </location>
</feature>
<feature type="region of interest" description="Disordered" evidence="1">
    <location>
        <begin position="419"/>
        <end position="441"/>
    </location>
</feature>
<feature type="compositionally biased region" description="Basic residues" evidence="1">
    <location>
        <begin position="1"/>
        <end position="16"/>
    </location>
</feature>
<organism evidence="2">
    <name type="scientific">mine drainage metagenome</name>
    <dbReference type="NCBI Taxonomy" id="410659"/>
    <lineage>
        <taxon>unclassified sequences</taxon>
        <taxon>metagenomes</taxon>
        <taxon>ecological metagenomes</taxon>
    </lineage>
</organism>
<feature type="compositionally biased region" description="Gly residues" evidence="1">
    <location>
        <begin position="432"/>
        <end position="441"/>
    </location>
</feature>
<comment type="caution">
    <text evidence="2">The sequence shown here is derived from an EMBL/GenBank/DDBJ whole genome shotgun (WGS) entry which is preliminary data.</text>
</comment>
<evidence type="ECO:0000256" key="1">
    <source>
        <dbReference type="SAM" id="MobiDB-lite"/>
    </source>
</evidence>
<sequence>MSKKRQTANKRKRRTTSKTQPDWTHQIFLAARLAGKPPRQNDSGRLAESESRLVDLVAGALDTGTDKHVLRALEDLEEAHLDDAAAMVAFWADDAASTLPVMMQGEDGVDAGEMELFLVPVLLMVDAGHAIPLQVPDMRRDDQRSPLDLCATSFRRYGLIGQEPSVAVLPWLYAYADLPVTWAGQRGLLRQVMAAISGQPSRLPRPEQTDVGTQHATALRFVLFAVSSSLGDTDTGPLLNGGFADMDDLNDLGDAPTGDGVEMDDAAPEGDPHLLAWQEDFGQTLTECLPGVLSVRTGTPAWWDDAIHAGFDMRNLFGLITAVAPDGGRETTLSTYAAMGFYRVADTLELRIGITRDGRFTGGFVWACHQDPEDEVDEAFAALEHMGVPTEQIHVATDILGDERCPDCGKPYFPSVRVEEDDSHKQLDTHGHGGSGHSRLH</sequence>
<protein>
    <recommendedName>
        <fullName evidence="3">DUF2863 family protein</fullName>
    </recommendedName>
</protein>
<evidence type="ECO:0008006" key="3">
    <source>
        <dbReference type="Google" id="ProtNLM"/>
    </source>
</evidence>
<evidence type="ECO:0000313" key="2">
    <source>
        <dbReference type="EMBL" id="CBI08252.1"/>
    </source>
</evidence>